<name>W5W6P3_9PSEU</name>
<feature type="transmembrane region" description="Helical" evidence="8">
    <location>
        <begin position="280"/>
        <end position="308"/>
    </location>
</feature>
<evidence type="ECO:0000256" key="1">
    <source>
        <dbReference type="ARBA" id="ARBA00004141"/>
    </source>
</evidence>
<feature type="transmembrane region" description="Helical" evidence="8">
    <location>
        <begin position="344"/>
        <end position="361"/>
    </location>
</feature>
<dbReference type="GO" id="GO:0006865">
    <property type="term" value="P:amino acid transport"/>
    <property type="evidence" value="ECO:0007669"/>
    <property type="project" value="UniProtKB-KW"/>
</dbReference>
<evidence type="ECO:0000256" key="2">
    <source>
        <dbReference type="ARBA" id="ARBA00008583"/>
    </source>
</evidence>
<dbReference type="InterPro" id="IPR004841">
    <property type="entry name" value="AA-permease/SLC12A_dom"/>
</dbReference>
<keyword evidence="3" id="KW-0813">Transport</keyword>
<sequence length="472" mass="49497">MQYVRVTGTRGGALHRELSGRQVGMIALGGAIGTGLFLGSGLAISLAGPAVVVAYLVAALVALALAYALAEMIVVHPEAGGFGAVAQRYLGPLAGFVQRWMYWAAVAVNLGSEVVAAGLYVRFWWPQLPLWLPVVVFSVVMLGINALAVRFFGEFEYWFAMIKVAAIVVFVLLGLTYVVVGLPSRPAVGFGGLVEHGGFAPNGLGSVWLALTVVTFSYLGTEAVAVAAAETRDPARSVPRAARGMVVRLLLFYVLATLIVVTIVPWQQAAGADGVEQSPFVTLFALAGVPAAAGIMNFVVLTAALSAMNTNLYVSSRMAHSLALDGFAPKWVGRVSPSGSPRNALALSAGGLAVAALVSVVSPQQAFPIMLGLALFGALVTWLLIFASHLAFRRARAGQPRPAVRLPGAPVTTVLAMAFVLAVLVTTAFTEQFDTAWKAGLPFTALLVVLYYAVRRRSSPAATGHRVEVDPQ</sequence>
<evidence type="ECO:0000256" key="6">
    <source>
        <dbReference type="ARBA" id="ARBA00022989"/>
    </source>
</evidence>
<accession>W5W6P3</accession>
<keyword evidence="7 8" id="KW-0472">Membrane</keyword>
<dbReference type="Pfam" id="PF00324">
    <property type="entry name" value="AA_permease"/>
    <property type="match status" value="1"/>
</dbReference>
<dbReference type="STRING" id="1449976.KALB_2778"/>
<gene>
    <name evidence="10" type="ORF">KALB_2778</name>
</gene>
<dbReference type="GO" id="GO:0016020">
    <property type="term" value="C:membrane"/>
    <property type="evidence" value="ECO:0007669"/>
    <property type="project" value="UniProtKB-SubCell"/>
</dbReference>
<protein>
    <submittedName>
        <fullName evidence="10">Amino acid permease-associated region</fullName>
    </submittedName>
</protein>
<feature type="transmembrane region" description="Helical" evidence="8">
    <location>
        <begin position="250"/>
        <end position="268"/>
    </location>
</feature>
<feature type="transmembrane region" description="Helical" evidence="8">
    <location>
        <begin position="367"/>
        <end position="392"/>
    </location>
</feature>
<dbReference type="PATRIC" id="fig|1449976.3.peg.2790"/>
<feature type="transmembrane region" description="Helical" evidence="8">
    <location>
        <begin position="23"/>
        <end position="44"/>
    </location>
</feature>
<evidence type="ECO:0000313" key="10">
    <source>
        <dbReference type="EMBL" id="AHH96146.1"/>
    </source>
</evidence>
<evidence type="ECO:0000256" key="8">
    <source>
        <dbReference type="SAM" id="Phobius"/>
    </source>
</evidence>
<feature type="transmembrane region" description="Helical" evidence="8">
    <location>
        <begin position="404"/>
        <end position="429"/>
    </location>
</feature>
<feature type="transmembrane region" description="Helical" evidence="8">
    <location>
        <begin position="435"/>
        <end position="454"/>
    </location>
</feature>
<feature type="transmembrane region" description="Helical" evidence="8">
    <location>
        <begin position="100"/>
        <end position="125"/>
    </location>
</feature>
<evidence type="ECO:0000256" key="4">
    <source>
        <dbReference type="ARBA" id="ARBA00022692"/>
    </source>
</evidence>
<dbReference type="InterPro" id="IPR004840">
    <property type="entry name" value="Amino_acid_permease_CS"/>
</dbReference>
<reference evidence="10 11" key="1">
    <citation type="journal article" date="2014" name="BMC Genomics">
        <title>Complete genome sequence of producer of the glycopeptide antibiotic Aculeximycin Kutzneria albida DSM 43870T, a representative of minor genus of Pseudonocardiaceae.</title>
        <authorList>
            <person name="Rebets Y."/>
            <person name="Tokovenko B."/>
            <person name="Lushchyk I."/>
            <person name="Ruckert C."/>
            <person name="Zaburannyi N."/>
            <person name="Bechthold A."/>
            <person name="Kalinowski J."/>
            <person name="Luzhetskyy A."/>
        </authorList>
    </citation>
    <scope>NUCLEOTIDE SEQUENCE [LARGE SCALE GENOMIC DNA]</scope>
    <source>
        <strain evidence="10">DSM 43870</strain>
    </source>
</reference>
<dbReference type="AlphaFoldDB" id="W5W6P3"/>
<proteinExistence type="inferred from homology"/>
<organism evidence="10 11">
    <name type="scientific">Kutzneria albida DSM 43870</name>
    <dbReference type="NCBI Taxonomy" id="1449976"/>
    <lineage>
        <taxon>Bacteria</taxon>
        <taxon>Bacillati</taxon>
        <taxon>Actinomycetota</taxon>
        <taxon>Actinomycetes</taxon>
        <taxon>Pseudonocardiales</taxon>
        <taxon>Pseudonocardiaceae</taxon>
        <taxon>Kutzneria</taxon>
    </lineage>
</organism>
<dbReference type="PANTHER" id="PTHR43495:SF5">
    <property type="entry name" value="GAMMA-AMINOBUTYRIC ACID PERMEASE"/>
    <property type="match status" value="1"/>
</dbReference>
<evidence type="ECO:0000313" key="11">
    <source>
        <dbReference type="Proteomes" id="UP000019225"/>
    </source>
</evidence>
<dbReference type="KEGG" id="kal:KALB_2778"/>
<evidence type="ECO:0000256" key="7">
    <source>
        <dbReference type="ARBA" id="ARBA00023136"/>
    </source>
</evidence>
<dbReference type="Proteomes" id="UP000019225">
    <property type="component" value="Chromosome"/>
</dbReference>
<feature type="transmembrane region" description="Helical" evidence="8">
    <location>
        <begin position="204"/>
        <end position="229"/>
    </location>
</feature>
<dbReference type="HOGENOM" id="CLU_007946_9_3_11"/>
<dbReference type="GO" id="GO:0055085">
    <property type="term" value="P:transmembrane transport"/>
    <property type="evidence" value="ECO:0007669"/>
    <property type="project" value="InterPro"/>
</dbReference>
<keyword evidence="4 8" id="KW-0812">Transmembrane</keyword>
<dbReference type="eggNOG" id="COG1113">
    <property type="taxonomic scope" value="Bacteria"/>
</dbReference>
<dbReference type="FunFam" id="1.20.1740.10:FF:000001">
    <property type="entry name" value="Amino acid permease"/>
    <property type="match status" value="1"/>
</dbReference>
<comment type="subcellular location">
    <subcellularLocation>
        <location evidence="1">Membrane</location>
        <topology evidence="1">Multi-pass membrane protein</topology>
    </subcellularLocation>
</comment>
<feature type="transmembrane region" description="Helical" evidence="8">
    <location>
        <begin position="131"/>
        <end position="152"/>
    </location>
</feature>
<evidence type="ECO:0000256" key="5">
    <source>
        <dbReference type="ARBA" id="ARBA00022970"/>
    </source>
</evidence>
<dbReference type="PROSITE" id="PS00218">
    <property type="entry name" value="AMINO_ACID_PERMEASE_1"/>
    <property type="match status" value="1"/>
</dbReference>
<keyword evidence="6 8" id="KW-1133">Transmembrane helix</keyword>
<dbReference type="PIRSF" id="PIRSF006060">
    <property type="entry name" value="AA_transporter"/>
    <property type="match status" value="1"/>
</dbReference>
<keyword evidence="5" id="KW-0029">Amino-acid transport</keyword>
<dbReference type="EMBL" id="CP007155">
    <property type="protein sequence ID" value="AHH96146.1"/>
    <property type="molecule type" value="Genomic_DNA"/>
</dbReference>
<dbReference type="PANTHER" id="PTHR43495">
    <property type="entry name" value="GABA PERMEASE"/>
    <property type="match status" value="1"/>
</dbReference>
<comment type="similarity">
    <text evidence="2">Belongs to the amino acid-polyamine-organocation (APC) superfamily. Amino acid transporter (AAT) (TC 2.A.3.1) family.</text>
</comment>
<evidence type="ECO:0000256" key="3">
    <source>
        <dbReference type="ARBA" id="ARBA00022448"/>
    </source>
</evidence>
<feature type="transmembrane region" description="Helical" evidence="8">
    <location>
        <begin position="50"/>
        <end position="70"/>
    </location>
</feature>
<feature type="transmembrane region" description="Helical" evidence="8">
    <location>
        <begin position="164"/>
        <end position="184"/>
    </location>
</feature>
<dbReference type="Gene3D" id="1.20.1740.10">
    <property type="entry name" value="Amino acid/polyamine transporter I"/>
    <property type="match status" value="1"/>
</dbReference>
<keyword evidence="11" id="KW-1185">Reference proteome</keyword>
<evidence type="ECO:0000259" key="9">
    <source>
        <dbReference type="Pfam" id="PF00324"/>
    </source>
</evidence>
<feature type="domain" description="Amino acid permease/ SLC12A" evidence="9">
    <location>
        <begin position="23"/>
        <end position="454"/>
    </location>
</feature>